<keyword evidence="1" id="KW-0732">Signal</keyword>
<dbReference type="Pfam" id="PF17619">
    <property type="entry name" value="SCVP"/>
    <property type="match status" value="1"/>
</dbReference>
<proteinExistence type="predicted"/>
<evidence type="ECO:0000313" key="2">
    <source>
        <dbReference type="Proteomes" id="UP000887574"/>
    </source>
</evidence>
<keyword evidence="2" id="KW-1185">Reference proteome</keyword>
<feature type="chain" id="PRO_5037264840" evidence="1">
    <location>
        <begin position="24"/>
        <end position="163"/>
    </location>
</feature>
<sequence>MLKIKSVVGSLVVVLFCALIAESCAPTATTVAAGRRRRSVVDGNELLKNQSGSGRSPSVATVSVITIYPYSSDQNQIREKLEQLSLELANNLDSSATSSFNPSFNGTQDVDGKLGIQLVVSSRLDKVDCDQLLSLTRKTVQSVQGLNKATINCGGQNYTVNKA</sequence>
<dbReference type="InterPro" id="IPR035126">
    <property type="entry name" value="SCVP"/>
</dbReference>
<dbReference type="AlphaFoldDB" id="A0A915DV84"/>
<protein>
    <submittedName>
        <fullName evidence="3">Uncharacterized protein</fullName>
    </submittedName>
</protein>
<name>A0A915DV84_9BILA</name>
<dbReference type="WBParaSite" id="jg23534">
    <property type="protein sequence ID" value="jg23534"/>
    <property type="gene ID" value="jg23534"/>
</dbReference>
<organism evidence="2 3">
    <name type="scientific">Ditylenchus dipsaci</name>
    <dbReference type="NCBI Taxonomy" id="166011"/>
    <lineage>
        <taxon>Eukaryota</taxon>
        <taxon>Metazoa</taxon>
        <taxon>Ecdysozoa</taxon>
        <taxon>Nematoda</taxon>
        <taxon>Chromadorea</taxon>
        <taxon>Rhabditida</taxon>
        <taxon>Tylenchina</taxon>
        <taxon>Tylenchomorpha</taxon>
        <taxon>Sphaerularioidea</taxon>
        <taxon>Anguinidae</taxon>
        <taxon>Anguininae</taxon>
        <taxon>Ditylenchus</taxon>
    </lineage>
</organism>
<evidence type="ECO:0000313" key="3">
    <source>
        <dbReference type="WBParaSite" id="jg23534"/>
    </source>
</evidence>
<evidence type="ECO:0000256" key="1">
    <source>
        <dbReference type="SAM" id="SignalP"/>
    </source>
</evidence>
<dbReference type="Proteomes" id="UP000887574">
    <property type="component" value="Unplaced"/>
</dbReference>
<accession>A0A915DV84</accession>
<feature type="signal peptide" evidence="1">
    <location>
        <begin position="1"/>
        <end position="23"/>
    </location>
</feature>
<reference evidence="3" key="1">
    <citation type="submission" date="2022-11" db="UniProtKB">
        <authorList>
            <consortium name="WormBaseParasite"/>
        </authorList>
    </citation>
    <scope>IDENTIFICATION</scope>
</reference>